<gene>
    <name evidence="1" type="ORF">NP493_266g00022</name>
</gene>
<sequence>MGVVSRRFVFVPWTSVLLILAAFYAQGLTVTYAIRECHDFKLVPFERFTAHTVWKCHILKHTPSRNCHSSTLRFSGATFSLRVCATWRVDATCQGSLFWSAQAGVYDPKTAYNVCVYLIASGAVFLVRAGAINRSAADGASGVSSRRVCGPGYLATTELYRADFRAVSRRYVAVSRRFVAGHEPMVMASRLQRGDNIGVVVKLFKNQSNSIAQAQLGADARLLNVNGGKESAEIVTPTIVGDIGHIDRKHNFRSSQRLHSLLLTLDLKNGTIRLHLRQDSVALTVRTEWIGENYTSSNEVIRKCLFEGTLDGATEPTATVSICSGVALSTSCFTKHRTHALSSQWTRYPRHRSDTHKPRRRQVVKPISPLHLLTKADIACYNVPAARIWLAAPPLSGYQPVYRDRLFLYQRPQIAIWRRSVVSTA</sequence>
<dbReference type="Proteomes" id="UP001209878">
    <property type="component" value="Unassembled WGS sequence"/>
</dbReference>
<protein>
    <submittedName>
        <fullName evidence="1">Uncharacterized protein</fullName>
    </submittedName>
</protein>
<dbReference type="AlphaFoldDB" id="A0AAD9NXT4"/>
<accession>A0AAD9NXT4</accession>
<comment type="caution">
    <text evidence="1">The sequence shown here is derived from an EMBL/GenBank/DDBJ whole genome shotgun (WGS) entry which is preliminary data.</text>
</comment>
<evidence type="ECO:0000313" key="1">
    <source>
        <dbReference type="EMBL" id="KAK2184421.1"/>
    </source>
</evidence>
<evidence type="ECO:0000313" key="2">
    <source>
        <dbReference type="Proteomes" id="UP001209878"/>
    </source>
</evidence>
<reference evidence="1" key="1">
    <citation type="journal article" date="2023" name="Mol. Biol. Evol.">
        <title>Third-Generation Sequencing Reveals the Adaptive Role of the Epigenome in Three Deep-Sea Polychaetes.</title>
        <authorList>
            <person name="Perez M."/>
            <person name="Aroh O."/>
            <person name="Sun Y."/>
            <person name="Lan Y."/>
            <person name="Juniper S.K."/>
            <person name="Young C.R."/>
            <person name="Angers B."/>
            <person name="Qian P.Y."/>
        </authorList>
    </citation>
    <scope>NUCLEOTIDE SEQUENCE</scope>
    <source>
        <strain evidence="1">R07B-5</strain>
    </source>
</reference>
<keyword evidence="2" id="KW-1185">Reference proteome</keyword>
<dbReference type="EMBL" id="JAODUO010000265">
    <property type="protein sequence ID" value="KAK2184421.1"/>
    <property type="molecule type" value="Genomic_DNA"/>
</dbReference>
<proteinExistence type="predicted"/>
<organism evidence="1 2">
    <name type="scientific">Ridgeia piscesae</name>
    <name type="common">Tubeworm</name>
    <dbReference type="NCBI Taxonomy" id="27915"/>
    <lineage>
        <taxon>Eukaryota</taxon>
        <taxon>Metazoa</taxon>
        <taxon>Spiralia</taxon>
        <taxon>Lophotrochozoa</taxon>
        <taxon>Annelida</taxon>
        <taxon>Polychaeta</taxon>
        <taxon>Sedentaria</taxon>
        <taxon>Canalipalpata</taxon>
        <taxon>Sabellida</taxon>
        <taxon>Siboglinidae</taxon>
        <taxon>Ridgeia</taxon>
    </lineage>
</organism>
<name>A0AAD9NXT4_RIDPI</name>